<dbReference type="PANTHER" id="PTHR39452:SF1">
    <property type="entry name" value="CHEY-P PHOSPHATASE CHEX"/>
    <property type="match status" value="1"/>
</dbReference>
<dbReference type="InterPro" id="IPR028051">
    <property type="entry name" value="CheX-like_dom"/>
</dbReference>
<dbReference type="CDD" id="cd17906">
    <property type="entry name" value="CheX"/>
    <property type="match status" value="1"/>
</dbReference>
<protein>
    <submittedName>
        <fullName evidence="3">Chemotaxis protein CheX</fullName>
    </submittedName>
</protein>
<feature type="domain" description="Chemotaxis phosphatase CheX-like" evidence="2">
    <location>
        <begin position="44"/>
        <end position="141"/>
    </location>
</feature>
<dbReference type="InterPro" id="IPR028976">
    <property type="entry name" value="CheC-like_sf"/>
</dbReference>
<gene>
    <name evidence="3" type="ORF">SAMN02745161_1044</name>
</gene>
<evidence type="ECO:0000313" key="3">
    <source>
        <dbReference type="EMBL" id="SIN89189.1"/>
    </source>
</evidence>
<evidence type="ECO:0000256" key="1">
    <source>
        <dbReference type="ARBA" id="ARBA00022500"/>
    </source>
</evidence>
<dbReference type="Gene3D" id="3.40.1550.10">
    <property type="entry name" value="CheC-like"/>
    <property type="match status" value="1"/>
</dbReference>
<dbReference type="Pfam" id="PF13690">
    <property type="entry name" value="CheX"/>
    <property type="match status" value="1"/>
</dbReference>
<reference evidence="4" key="1">
    <citation type="submission" date="2016-11" db="EMBL/GenBank/DDBJ databases">
        <authorList>
            <person name="Varghese N."/>
            <person name="Submissions S."/>
        </authorList>
    </citation>
    <scope>NUCLEOTIDE SEQUENCE [LARGE SCALE GENOMIC DNA]</scope>
    <source>
        <strain evidence="4">DSM 17456</strain>
    </source>
</reference>
<dbReference type="OrthoDB" id="9790435at2"/>
<accession>A0A1N6F1S3</accession>
<dbReference type="PANTHER" id="PTHR39452">
    <property type="entry name" value="CHEY-P PHOSPHATASE CHEX"/>
    <property type="match status" value="1"/>
</dbReference>
<dbReference type="RefSeq" id="WP_074215899.1">
    <property type="nucleotide sequence ID" value="NZ_FSRG01000004.1"/>
</dbReference>
<dbReference type="GO" id="GO:0006935">
    <property type="term" value="P:chemotaxis"/>
    <property type="evidence" value="ECO:0007669"/>
    <property type="project" value="UniProtKB-KW"/>
</dbReference>
<sequence>MNSDITFAKPFISATSNVLSTMAGISPVAGNPFVKKDNIACGDVSAIIGITGEKRGSISVTFTKKCAITIVRNMLGDDVQDIVSDTKDAVGEICNMISGQARAGLAEMGYKFEGSTPSVIMGDNHTISHVTSSPVIAVPFSTDHGEFTIEFCFG</sequence>
<dbReference type="STRING" id="1121457.SAMN02745161_1044"/>
<organism evidence="3 4">
    <name type="scientific">Halodesulfovibrio marinisediminis DSM 17456</name>
    <dbReference type="NCBI Taxonomy" id="1121457"/>
    <lineage>
        <taxon>Bacteria</taxon>
        <taxon>Pseudomonadati</taxon>
        <taxon>Thermodesulfobacteriota</taxon>
        <taxon>Desulfovibrionia</taxon>
        <taxon>Desulfovibrionales</taxon>
        <taxon>Desulfovibrionaceae</taxon>
        <taxon>Halodesulfovibrio</taxon>
    </lineage>
</organism>
<dbReference type="Proteomes" id="UP000184694">
    <property type="component" value="Unassembled WGS sequence"/>
</dbReference>
<evidence type="ECO:0000313" key="4">
    <source>
        <dbReference type="Proteomes" id="UP000184694"/>
    </source>
</evidence>
<dbReference type="AlphaFoldDB" id="A0A1N6F1S3"/>
<proteinExistence type="predicted"/>
<dbReference type="EMBL" id="FSRG01000004">
    <property type="protein sequence ID" value="SIN89189.1"/>
    <property type="molecule type" value="Genomic_DNA"/>
</dbReference>
<evidence type="ECO:0000259" key="2">
    <source>
        <dbReference type="Pfam" id="PF13690"/>
    </source>
</evidence>
<keyword evidence="1" id="KW-0145">Chemotaxis</keyword>
<name>A0A1N6F1S3_9BACT</name>
<dbReference type="SUPFAM" id="SSF103039">
    <property type="entry name" value="CheC-like"/>
    <property type="match status" value="1"/>
</dbReference>
<dbReference type="InterPro" id="IPR038756">
    <property type="entry name" value="CheX-like"/>
</dbReference>
<keyword evidence="4" id="KW-1185">Reference proteome</keyword>